<evidence type="ECO:0000259" key="1">
    <source>
        <dbReference type="Pfam" id="PF13613"/>
    </source>
</evidence>
<dbReference type="GO" id="GO:0004843">
    <property type="term" value="F:cysteine-type deubiquitinase activity"/>
    <property type="evidence" value="ECO:0007669"/>
    <property type="project" value="InterPro"/>
</dbReference>
<dbReference type="InterPro" id="IPR027805">
    <property type="entry name" value="Transposase_HTH_dom"/>
</dbReference>
<feature type="domain" description="Transposase Helix-turn-helix" evidence="1">
    <location>
        <begin position="139"/>
        <end position="182"/>
    </location>
</feature>
<dbReference type="PANTHER" id="PTHR23080">
    <property type="entry name" value="THAP DOMAIN PROTEIN"/>
    <property type="match status" value="1"/>
</dbReference>
<organism evidence="2 3">
    <name type="scientific">Apolygus lucorum</name>
    <name type="common">Small green plant bug</name>
    <name type="synonym">Lygocoris lucorum</name>
    <dbReference type="NCBI Taxonomy" id="248454"/>
    <lineage>
        <taxon>Eukaryota</taxon>
        <taxon>Metazoa</taxon>
        <taxon>Ecdysozoa</taxon>
        <taxon>Arthropoda</taxon>
        <taxon>Hexapoda</taxon>
        <taxon>Insecta</taxon>
        <taxon>Pterygota</taxon>
        <taxon>Neoptera</taxon>
        <taxon>Paraneoptera</taxon>
        <taxon>Hemiptera</taxon>
        <taxon>Heteroptera</taxon>
        <taxon>Panheteroptera</taxon>
        <taxon>Cimicomorpha</taxon>
        <taxon>Miridae</taxon>
        <taxon>Mirini</taxon>
        <taxon>Apolygus</taxon>
    </lineage>
</organism>
<comment type="caution">
    <text evidence="2">The sequence shown here is derived from an EMBL/GenBank/DDBJ whole genome shotgun (WGS) entry which is preliminary data.</text>
</comment>
<reference evidence="2" key="1">
    <citation type="journal article" date="2021" name="Mol. Ecol. Resour.">
        <title>Apolygus lucorum genome provides insights into omnivorousness and mesophyll feeding.</title>
        <authorList>
            <person name="Liu Y."/>
            <person name="Liu H."/>
            <person name="Wang H."/>
            <person name="Huang T."/>
            <person name="Liu B."/>
            <person name="Yang B."/>
            <person name="Yin L."/>
            <person name="Li B."/>
            <person name="Zhang Y."/>
            <person name="Zhang S."/>
            <person name="Jiang F."/>
            <person name="Zhang X."/>
            <person name="Ren Y."/>
            <person name="Wang B."/>
            <person name="Wang S."/>
            <person name="Lu Y."/>
            <person name="Wu K."/>
            <person name="Fan W."/>
            <person name="Wang G."/>
        </authorList>
    </citation>
    <scope>NUCLEOTIDE SEQUENCE</scope>
    <source>
        <strain evidence="2">12Hb</strain>
    </source>
</reference>
<gene>
    <name evidence="2" type="ORF">GE061_016885</name>
</gene>
<accession>A0A8S9XIJ9</accession>
<dbReference type="OrthoDB" id="6578680at2759"/>
<evidence type="ECO:0000313" key="2">
    <source>
        <dbReference type="EMBL" id="KAF6208429.1"/>
    </source>
</evidence>
<protein>
    <recommendedName>
        <fullName evidence="1">Transposase Helix-turn-helix domain-containing protein</fullName>
    </recommendedName>
</protein>
<keyword evidence="3" id="KW-1185">Reference proteome</keyword>
<dbReference type="Pfam" id="PF13613">
    <property type="entry name" value="HTH_Tnp_4"/>
    <property type="match status" value="1"/>
</dbReference>
<sequence>MVNLESPVNNRYEELMIAQPPCKRCRRREPLIAHVFQLTEDSMAFVRAEFDKMENMYLSLSELISYIFDDAYDLLTEERRNICVQFFGFAIIHHSPLLVQFYTGLPDAASFCYVNSLLQREVDKDYIKWESHEKHGFLNHTMMCLMKLRLGMTDEELAERFQVETYVVNMTMRTWLPALYRHIYIASQELHRYPVPHSRETYTKIIDVVEVCLETPRLREGRHQPRHAVLSVRSDGFVCFAGDVLSEHVPQDALIKRSKFGSTLIENDVILAHPELQSTVSLLGVTCFYMTQAAHDVIERTVDLIADYKILAAIPLEYASFASDIFKTCAALSNFLLPPPEDDD</sequence>
<proteinExistence type="predicted"/>
<dbReference type="AlphaFoldDB" id="A0A8S9XIJ9"/>
<dbReference type="PANTHER" id="PTHR23080:SF133">
    <property type="entry name" value="SI:CH211-262I1.5-RELATED"/>
    <property type="match status" value="1"/>
</dbReference>
<evidence type="ECO:0000313" key="3">
    <source>
        <dbReference type="Proteomes" id="UP000466442"/>
    </source>
</evidence>
<name>A0A8S9XIJ9_APOLU</name>
<dbReference type="PROSITE" id="PS00972">
    <property type="entry name" value="USP_1"/>
    <property type="match status" value="1"/>
</dbReference>
<dbReference type="EMBL" id="WIXP02000007">
    <property type="protein sequence ID" value="KAF6208429.1"/>
    <property type="molecule type" value="Genomic_DNA"/>
</dbReference>
<dbReference type="Proteomes" id="UP000466442">
    <property type="component" value="Unassembled WGS sequence"/>
</dbReference>
<dbReference type="InterPro" id="IPR018200">
    <property type="entry name" value="USP_CS"/>
</dbReference>